<name>A0ACC3CW84_9PEZI</name>
<accession>A0ACC3CW84</accession>
<keyword evidence="2" id="KW-1185">Reference proteome</keyword>
<reference evidence="1" key="1">
    <citation type="submission" date="2024-09" db="EMBL/GenBank/DDBJ databases">
        <title>Black Yeasts Isolated from many extreme environments.</title>
        <authorList>
            <person name="Coleine C."/>
            <person name="Stajich J.E."/>
            <person name="Selbmann L."/>
        </authorList>
    </citation>
    <scope>NUCLEOTIDE SEQUENCE</scope>
    <source>
        <strain evidence="1">CCFEE 5737</strain>
    </source>
</reference>
<evidence type="ECO:0000313" key="2">
    <source>
        <dbReference type="Proteomes" id="UP001186974"/>
    </source>
</evidence>
<dbReference type="Proteomes" id="UP001186974">
    <property type="component" value="Unassembled WGS sequence"/>
</dbReference>
<evidence type="ECO:0000313" key="1">
    <source>
        <dbReference type="EMBL" id="KAK3045326.1"/>
    </source>
</evidence>
<proteinExistence type="predicted"/>
<organism evidence="1 2">
    <name type="scientific">Coniosporium uncinatum</name>
    <dbReference type="NCBI Taxonomy" id="93489"/>
    <lineage>
        <taxon>Eukaryota</taxon>
        <taxon>Fungi</taxon>
        <taxon>Dikarya</taxon>
        <taxon>Ascomycota</taxon>
        <taxon>Pezizomycotina</taxon>
        <taxon>Dothideomycetes</taxon>
        <taxon>Dothideomycetes incertae sedis</taxon>
        <taxon>Coniosporium</taxon>
    </lineage>
</organism>
<comment type="caution">
    <text evidence="1">The sequence shown here is derived from an EMBL/GenBank/DDBJ whole genome shotgun (WGS) entry which is preliminary data.</text>
</comment>
<protein>
    <submittedName>
        <fullName evidence="1">Uncharacterized protein</fullName>
    </submittedName>
</protein>
<dbReference type="EMBL" id="JAWDJW010010759">
    <property type="protein sequence ID" value="KAK3045326.1"/>
    <property type="molecule type" value="Genomic_DNA"/>
</dbReference>
<sequence length="147" mass="17575">THQERNRIKKRKLEEARRRGEEKAKIRKQQLAQLVQIRREIDSKEPKRQKALTKSSEGSSDEEHDERLKRRRPFGKTPLKQAPPDVLLSEDLTESLRQLKPQGSVMNDRFRSLLLRGKVESRKAMQHKKPMRTVTEKWSYKDFELKY</sequence>
<gene>
    <name evidence="1" type="ORF">LTS18_014029</name>
</gene>
<feature type="non-terminal residue" evidence="1">
    <location>
        <position position="1"/>
    </location>
</feature>